<protein>
    <submittedName>
        <fullName evidence="1">Uncharacterized protein</fullName>
    </submittedName>
</protein>
<reference evidence="1 2" key="2">
    <citation type="journal article" date="2022" name="Mol. Biol. Evol.">
        <title>Comparative Genomics Reveals Insights into the Divergent Evolution of Astigmatic Mites and Household Pest Adaptations.</title>
        <authorList>
            <person name="Xiong Q."/>
            <person name="Wan A.T."/>
            <person name="Liu X."/>
            <person name="Fung C.S."/>
            <person name="Xiao X."/>
            <person name="Malainual N."/>
            <person name="Hou J."/>
            <person name="Wang L."/>
            <person name="Wang M."/>
            <person name="Yang K.Y."/>
            <person name="Cui Y."/>
            <person name="Leung E.L."/>
            <person name="Nong W."/>
            <person name="Shin S.K."/>
            <person name="Au S.W."/>
            <person name="Jeong K.Y."/>
            <person name="Chew F.T."/>
            <person name="Hui J.H."/>
            <person name="Leung T.F."/>
            <person name="Tungtrongchitr A."/>
            <person name="Zhong N."/>
            <person name="Liu Z."/>
            <person name="Tsui S.K."/>
        </authorList>
    </citation>
    <scope>NUCLEOTIDE SEQUENCE [LARGE SCALE GENOMIC DNA]</scope>
    <source>
        <strain evidence="1">Derp</strain>
    </source>
</reference>
<proteinExistence type="predicted"/>
<sequence length="70" mass="8096">MIEHKPINNNFNIGLFIKESTFRKPYRLLCQARLADNHKYVHVALKIIDTSIRESPSIVSIRIPLFSSIS</sequence>
<accession>A0ABQ8IQH0</accession>
<reference evidence="1 2" key="1">
    <citation type="journal article" date="2018" name="J. Allergy Clin. Immunol.">
        <title>High-quality assembly of Dermatophagoides pteronyssinus genome and transcriptome reveals a wide range of novel allergens.</title>
        <authorList>
            <person name="Liu X.Y."/>
            <person name="Yang K.Y."/>
            <person name="Wang M.Q."/>
            <person name="Kwok J.S."/>
            <person name="Zeng X."/>
            <person name="Yang Z."/>
            <person name="Xiao X.J."/>
            <person name="Lau C.P."/>
            <person name="Li Y."/>
            <person name="Huang Z.M."/>
            <person name="Ba J.G."/>
            <person name="Yim A.K."/>
            <person name="Ouyang C.Y."/>
            <person name="Ngai S.M."/>
            <person name="Chan T.F."/>
            <person name="Leung E.L."/>
            <person name="Liu L."/>
            <person name="Liu Z.G."/>
            <person name="Tsui S.K."/>
        </authorList>
    </citation>
    <scope>NUCLEOTIDE SEQUENCE [LARGE SCALE GENOMIC DNA]</scope>
    <source>
        <strain evidence="1">Derp</strain>
    </source>
</reference>
<name>A0ABQ8IQH0_DERPT</name>
<dbReference type="Proteomes" id="UP000887458">
    <property type="component" value="Unassembled WGS sequence"/>
</dbReference>
<organism evidence="1 2">
    <name type="scientific">Dermatophagoides pteronyssinus</name>
    <name type="common">European house dust mite</name>
    <dbReference type="NCBI Taxonomy" id="6956"/>
    <lineage>
        <taxon>Eukaryota</taxon>
        <taxon>Metazoa</taxon>
        <taxon>Ecdysozoa</taxon>
        <taxon>Arthropoda</taxon>
        <taxon>Chelicerata</taxon>
        <taxon>Arachnida</taxon>
        <taxon>Acari</taxon>
        <taxon>Acariformes</taxon>
        <taxon>Sarcoptiformes</taxon>
        <taxon>Astigmata</taxon>
        <taxon>Psoroptidia</taxon>
        <taxon>Analgoidea</taxon>
        <taxon>Pyroglyphidae</taxon>
        <taxon>Dermatophagoidinae</taxon>
        <taxon>Dermatophagoides</taxon>
    </lineage>
</organism>
<evidence type="ECO:0000313" key="1">
    <source>
        <dbReference type="EMBL" id="KAH9412472.1"/>
    </source>
</evidence>
<comment type="caution">
    <text evidence="1">The sequence shown here is derived from an EMBL/GenBank/DDBJ whole genome shotgun (WGS) entry which is preliminary data.</text>
</comment>
<evidence type="ECO:0000313" key="2">
    <source>
        <dbReference type="Proteomes" id="UP000887458"/>
    </source>
</evidence>
<keyword evidence="2" id="KW-1185">Reference proteome</keyword>
<gene>
    <name evidence="1" type="ORF">DERP_006433</name>
</gene>
<dbReference type="EMBL" id="NJHN03000129">
    <property type="protein sequence ID" value="KAH9412472.1"/>
    <property type="molecule type" value="Genomic_DNA"/>
</dbReference>